<dbReference type="KEGG" id="mrc:R6Y96_07435"/>
<dbReference type="SUPFAM" id="SSF75712">
    <property type="entry name" value="Rad50 coiled-coil Zn hook"/>
    <property type="match status" value="1"/>
</dbReference>
<sequence>MLLNRLWMKNFKRFRDQEIIFQDGITGIIGNNGAGKSSIVSAILFALYGLQSTGLDGDYIVSSFAGPQDVCDVRLDFSVGGNDYTVLRRFKRRPSSTLHEANLYMNQKLLANSVQKVASEIQRIVGMGAGDFRNTIYAGQKELLALLESRAGSRKDWFMQVLGIDYLKKDSMECLKELIDAREGTCRELSGRLQELDPDGIRGRLLELRTAVAGAEEEAANARTAETGAREELESARREYERLLDLRERCRELEREEERLTADIERLRAECRDMETEIADRQRLQAYLDELQPIVERYESLKAEVATLAEEKAHAERLNLEAASLEEQIRDHADRRSRLETDLAALAEDERTVAALEEDVRSARALRERIAAMKALQPEYDALREEIARLDERFAHLEKRVLENRADIQELEEKERHLRALEEETADYESLLARLEVYQEAQEHARQVERSLHEAEAASAAARRTESEITDLSRQIAELEGVEERIEAAERRKDDLTSRISAFAERREAISREIQKVAGHREEILAAGPEGTCPMCRQSLGDHYHDLLADLASTAGSLDRALADLEEEYGLAVAGQKRLAAELKRLYAQRAALQRLKEQHALAASRYEQSVDLMRRWQAEADDHRAEIQALGLEGGYDPAEHESLRERIRLLAGKRATADTLRGECSRLPALLEERERLIADAADHLAQRDEAETRLSRLGFDPEALKRLEAEAGALEPVSRAYTEAQTRLARRPALKEDLNAITARLDGLQERLRGVRGELAGLSFDPERFERLSQEYSRAESAHRRALELRVRLEEVPRLVESLGSRRDLLAEREAELLRVRAAIEELGFDGSMVKAAEERVAGSEQRLTAARERMYAATLRISSLEAEIEHETARLSRAEELVRQRDALTEEIERLKLTRSLIRDYIDYLLQVVRGRIEEEAGRVLAEITDGRYNTVMLDDDFSVLVHDMGEDYPADRFSGGEQDDIAIALRVALSRFIAEVNQVHDSTFLIFDEIFGSQDEERRANLLRALRTQEAYFPQIILISHISEVQDEFSTALLVEMGPDQISQVRVVD</sequence>
<dbReference type="PANTHER" id="PTHR32114:SF2">
    <property type="entry name" value="ABC TRANSPORTER ABCH.3"/>
    <property type="match status" value="1"/>
</dbReference>
<dbReference type="Gene3D" id="1.10.287.1490">
    <property type="match status" value="1"/>
</dbReference>
<dbReference type="Pfam" id="PF02463">
    <property type="entry name" value="SMC_N"/>
    <property type="match status" value="1"/>
</dbReference>
<evidence type="ECO:0000313" key="5">
    <source>
        <dbReference type="EMBL" id="WOX57130.1"/>
    </source>
</evidence>
<dbReference type="SUPFAM" id="SSF52540">
    <property type="entry name" value="P-loop containing nucleoside triphosphate hydrolases"/>
    <property type="match status" value="2"/>
</dbReference>
<dbReference type="InterPro" id="IPR003395">
    <property type="entry name" value="RecF/RecN/SMC_N"/>
</dbReference>
<dbReference type="Gene3D" id="3.40.50.300">
    <property type="entry name" value="P-loop containing nucleotide triphosphate hydrolases"/>
    <property type="match status" value="2"/>
</dbReference>
<evidence type="ECO:0000259" key="4">
    <source>
        <dbReference type="Pfam" id="PF02463"/>
    </source>
</evidence>
<feature type="coiled-coil region" evidence="3">
    <location>
        <begin position="205"/>
        <end position="506"/>
    </location>
</feature>
<feature type="coiled-coil region" evidence="3">
    <location>
        <begin position="548"/>
        <end position="634"/>
    </location>
</feature>
<gene>
    <name evidence="5" type="ORF">R6Y96_07435</name>
</gene>
<evidence type="ECO:0000313" key="6">
    <source>
        <dbReference type="Proteomes" id="UP001305652"/>
    </source>
</evidence>
<dbReference type="InterPro" id="IPR027417">
    <property type="entry name" value="P-loop_NTPase"/>
</dbReference>
<feature type="domain" description="RecF/RecN/SMC N-terminal" evidence="4">
    <location>
        <begin position="3"/>
        <end position="1050"/>
    </location>
</feature>
<dbReference type="EMBL" id="CP137642">
    <property type="protein sequence ID" value="WOX57130.1"/>
    <property type="molecule type" value="Genomic_DNA"/>
</dbReference>
<dbReference type="AlphaFoldDB" id="A0AAX4FTJ3"/>
<dbReference type="PANTHER" id="PTHR32114">
    <property type="entry name" value="ABC TRANSPORTER ABCH.3"/>
    <property type="match status" value="1"/>
</dbReference>
<dbReference type="Gene3D" id="1.10.287.510">
    <property type="entry name" value="Helix hairpin bin"/>
    <property type="match status" value="1"/>
</dbReference>
<name>A0AAX4FTJ3_9EURY</name>
<proteinExistence type="inferred from homology"/>
<protein>
    <submittedName>
        <fullName evidence="5">SMC family ATPase</fullName>
    </submittedName>
</protein>
<accession>A0AAX4FTJ3</accession>
<dbReference type="Proteomes" id="UP001305652">
    <property type="component" value="Chromosome"/>
</dbReference>
<feature type="coiled-coil region" evidence="3">
    <location>
        <begin position="734"/>
        <end position="761"/>
    </location>
</feature>
<evidence type="ECO:0000256" key="1">
    <source>
        <dbReference type="ARBA" id="ARBA00023054"/>
    </source>
</evidence>
<reference evidence="5 6" key="1">
    <citation type="submission" date="2023-10" db="EMBL/GenBank/DDBJ databases">
        <title>The complete genome sequence of Methanoculleus receptaculi DSM 18860.</title>
        <authorList>
            <person name="Lai S.-J."/>
            <person name="You Y.-T."/>
            <person name="Chen S.-C."/>
        </authorList>
    </citation>
    <scope>NUCLEOTIDE SEQUENCE [LARGE SCALE GENOMIC DNA]</scope>
    <source>
        <strain evidence="5 6">DSM 18860</strain>
    </source>
</reference>
<feature type="coiled-coil region" evidence="3">
    <location>
        <begin position="837"/>
        <end position="902"/>
    </location>
</feature>
<evidence type="ECO:0000256" key="3">
    <source>
        <dbReference type="SAM" id="Coils"/>
    </source>
</evidence>
<keyword evidence="1 3" id="KW-0175">Coiled coil</keyword>
<organism evidence="5 6">
    <name type="scientific">Methanoculleus receptaculi</name>
    <dbReference type="NCBI Taxonomy" id="394967"/>
    <lineage>
        <taxon>Archaea</taxon>
        <taxon>Methanobacteriati</taxon>
        <taxon>Methanobacteriota</taxon>
        <taxon>Stenosarchaea group</taxon>
        <taxon>Methanomicrobia</taxon>
        <taxon>Methanomicrobiales</taxon>
        <taxon>Methanomicrobiaceae</taxon>
        <taxon>Methanoculleus</taxon>
    </lineage>
</organism>
<comment type="similarity">
    <text evidence="2">Belongs to the Sph1/Sph2 family.</text>
</comment>
<dbReference type="RefSeq" id="WP_318620636.1">
    <property type="nucleotide sequence ID" value="NZ_CP137642.1"/>
</dbReference>
<evidence type="ECO:0000256" key="2">
    <source>
        <dbReference type="ARBA" id="ARBA00049666"/>
    </source>
</evidence>
<dbReference type="GeneID" id="85732978"/>
<keyword evidence="6" id="KW-1185">Reference proteome</keyword>